<dbReference type="AlphaFoldDB" id="A0A1G9TYZ3"/>
<organism evidence="4 5">
    <name type="scientific">Lachnospira pectinoschiza</name>
    <dbReference type="NCBI Taxonomy" id="28052"/>
    <lineage>
        <taxon>Bacteria</taxon>
        <taxon>Bacillati</taxon>
        <taxon>Bacillota</taxon>
        <taxon>Clostridia</taxon>
        <taxon>Lachnospirales</taxon>
        <taxon>Lachnospiraceae</taxon>
        <taxon>Lachnospira</taxon>
    </lineage>
</organism>
<keyword evidence="1" id="KW-0328">Glycosyltransferase</keyword>
<dbReference type="InterPro" id="IPR029044">
    <property type="entry name" value="Nucleotide-diphossugar_trans"/>
</dbReference>
<dbReference type="InterPro" id="IPR002495">
    <property type="entry name" value="Glyco_trans_8"/>
</dbReference>
<keyword evidence="3" id="KW-0479">Metal-binding</keyword>
<evidence type="ECO:0000313" key="5">
    <source>
        <dbReference type="Proteomes" id="UP000187651"/>
    </source>
</evidence>
<dbReference type="PANTHER" id="PTHR13778:SF47">
    <property type="entry name" value="LIPOPOLYSACCHARIDE 1,3-GALACTOSYLTRANSFERASE"/>
    <property type="match status" value="1"/>
</dbReference>
<dbReference type="CDD" id="cd04194">
    <property type="entry name" value="GT8_A4GalT_like"/>
    <property type="match status" value="1"/>
</dbReference>
<evidence type="ECO:0000256" key="3">
    <source>
        <dbReference type="ARBA" id="ARBA00022723"/>
    </source>
</evidence>
<reference evidence="5" key="1">
    <citation type="submission" date="2016-10" db="EMBL/GenBank/DDBJ databases">
        <authorList>
            <person name="Varghese N."/>
            <person name="Submissions S."/>
        </authorList>
    </citation>
    <scope>NUCLEOTIDE SEQUENCE [LARGE SCALE GENOMIC DNA]</scope>
    <source>
        <strain evidence="5">M83</strain>
    </source>
</reference>
<dbReference type="SUPFAM" id="SSF53448">
    <property type="entry name" value="Nucleotide-diphospho-sugar transferases"/>
    <property type="match status" value="1"/>
</dbReference>
<keyword evidence="2 4" id="KW-0808">Transferase</keyword>
<keyword evidence="5" id="KW-1185">Reference proteome</keyword>
<name>A0A1G9TYZ3_9FIRM</name>
<dbReference type="RefSeq" id="WP_074520798.1">
    <property type="nucleotide sequence ID" value="NZ_FNHZ01000001.1"/>
</dbReference>
<protein>
    <submittedName>
        <fullName evidence="4">Lipopolysaccharide biosynthesis protein, LPS:glycosyltransferase</fullName>
    </submittedName>
</protein>
<dbReference type="EMBL" id="FNHZ01000001">
    <property type="protein sequence ID" value="SDM52634.1"/>
    <property type="molecule type" value="Genomic_DNA"/>
</dbReference>
<accession>A0A1G9TYZ3</accession>
<sequence length="319" mass="37242">MRQTVPIFFAIDDNYAPFLSVALYSLIENASKENSYKIHVIHQDLSEVNRRKIASLARENFEIEFCKMKDTIEDLQVNMGLREIYQTITIYFRLFLPDMFPEYDKGIYIDSDIIVPGDISELFNIDLEGNLIGAIADTSTCNIPPFRTYMEEAIGIKPAEKYINSGVLLMDFKQLREVEMGSNFLRLYNKYHFDTIAPDQDYINAMCHGKIKYLSDVWDAMPTEDKAVLENPKLIHYNLTDKPWQYDEVQYESYFWEYAKKSEYYQDILNYKAAYDQAKKDIDARETNEMLEASIKIANSDKATFKKVYDSGDKVRLLA</sequence>
<dbReference type="InterPro" id="IPR050748">
    <property type="entry name" value="Glycosyltrans_8_dom-fam"/>
</dbReference>
<gene>
    <name evidence="4" type="ORF">SAMN05216544_0541</name>
</gene>
<evidence type="ECO:0000256" key="2">
    <source>
        <dbReference type="ARBA" id="ARBA00022679"/>
    </source>
</evidence>
<dbReference type="Gene3D" id="3.90.550.10">
    <property type="entry name" value="Spore Coat Polysaccharide Biosynthesis Protein SpsA, Chain A"/>
    <property type="match status" value="1"/>
</dbReference>
<dbReference type="PANTHER" id="PTHR13778">
    <property type="entry name" value="GLYCOSYLTRANSFERASE 8 DOMAIN-CONTAINING PROTEIN"/>
    <property type="match status" value="1"/>
</dbReference>
<dbReference type="OrthoDB" id="9798746at2"/>
<proteinExistence type="predicted"/>
<dbReference type="GO" id="GO:0046872">
    <property type="term" value="F:metal ion binding"/>
    <property type="evidence" value="ECO:0007669"/>
    <property type="project" value="UniProtKB-KW"/>
</dbReference>
<evidence type="ECO:0000313" key="4">
    <source>
        <dbReference type="EMBL" id="SDM52634.1"/>
    </source>
</evidence>
<evidence type="ECO:0000256" key="1">
    <source>
        <dbReference type="ARBA" id="ARBA00022676"/>
    </source>
</evidence>
<dbReference type="Proteomes" id="UP000187651">
    <property type="component" value="Unassembled WGS sequence"/>
</dbReference>
<dbReference type="Pfam" id="PF01501">
    <property type="entry name" value="Glyco_transf_8"/>
    <property type="match status" value="1"/>
</dbReference>
<dbReference type="GO" id="GO:0016757">
    <property type="term" value="F:glycosyltransferase activity"/>
    <property type="evidence" value="ECO:0007669"/>
    <property type="project" value="UniProtKB-KW"/>
</dbReference>